<dbReference type="GeneID" id="37019873"/>
<dbReference type="SUPFAM" id="SSF53474">
    <property type="entry name" value="alpha/beta-Hydrolases"/>
    <property type="match status" value="1"/>
</dbReference>
<dbReference type="EMBL" id="KZ819602">
    <property type="protein sequence ID" value="PWN36864.1"/>
    <property type="molecule type" value="Genomic_DNA"/>
</dbReference>
<evidence type="ECO:0008006" key="4">
    <source>
        <dbReference type="Google" id="ProtNLM"/>
    </source>
</evidence>
<feature type="transmembrane region" description="Helical" evidence="1">
    <location>
        <begin position="28"/>
        <end position="51"/>
    </location>
</feature>
<feature type="transmembrane region" description="Helical" evidence="1">
    <location>
        <begin position="72"/>
        <end position="91"/>
    </location>
</feature>
<accession>A0A316VHY6</accession>
<dbReference type="PANTHER" id="PTHR37471">
    <property type="entry name" value="UNNAMED PRODUCT"/>
    <property type="match status" value="1"/>
</dbReference>
<evidence type="ECO:0000313" key="3">
    <source>
        <dbReference type="Proteomes" id="UP000245771"/>
    </source>
</evidence>
<protein>
    <recommendedName>
        <fullName evidence="4">AB hydrolase-1 domain-containing protein</fullName>
    </recommendedName>
</protein>
<gene>
    <name evidence="2" type="ORF">FA14DRAFT_159179</name>
</gene>
<keyword evidence="1" id="KW-1133">Transmembrane helix</keyword>
<reference evidence="2 3" key="1">
    <citation type="journal article" date="2018" name="Mol. Biol. Evol.">
        <title>Broad Genomic Sampling Reveals a Smut Pathogenic Ancestry of the Fungal Clade Ustilaginomycotina.</title>
        <authorList>
            <person name="Kijpornyongpan T."/>
            <person name="Mondo S.J."/>
            <person name="Barry K."/>
            <person name="Sandor L."/>
            <person name="Lee J."/>
            <person name="Lipzen A."/>
            <person name="Pangilinan J."/>
            <person name="LaButti K."/>
            <person name="Hainaut M."/>
            <person name="Henrissat B."/>
            <person name="Grigoriev I.V."/>
            <person name="Spatafora J.W."/>
            <person name="Aime M.C."/>
        </authorList>
    </citation>
    <scope>NUCLEOTIDE SEQUENCE [LARGE SCALE GENOMIC DNA]</scope>
    <source>
        <strain evidence="2 3">MCA 3882</strain>
    </source>
</reference>
<dbReference type="Gene3D" id="3.40.50.1820">
    <property type="entry name" value="alpha/beta hydrolase"/>
    <property type="match status" value="1"/>
</dbReference>
<keyword evidence="1" id="KW-0812">Transmembrane</keyword>
<evidence type="ECO:0000313" key="2">
    <source>
        <dbReference type="EMBL" id="PWN36864.1"/>
    </source>
</evidence>
<organism evidence="2 3">
    <name type="scientific">Meira miltonrushii</name>
    <dbReference type="NCBI Taxonomy" id="1280837"/>
    <lineage>
        <taxon>Eukaryota</taxon>
        <taxon>Fungi</taxon>
        <taxon>Dikarya</taxon>
        <taxon>Basidiomycota</taxon>
        <taxon>Ustilaginomycotina</taxon>
        <taxon>Exobasidiomycetes</taxon>
        <taxon>Exobasidiales</taxon>
        <taxon>Brachybasidiaceae</taxon>
        <taxon>Meira</taxon>
    </lineage>
</organism>
<name>A0A316VHY6_9BASI</name>
<evidence type="ECO:0000256" key="1">
    <source>
        <dbReference type="SAM" id="Phobius"/>
    </source>
</evidence>
<dbReference type="InParanoid" id="A0A316VHY6"/>
<dbReference type="STRING" id="1280837.A0A316VHY6"/>
<keyword evidence="1" id="KW-0472">Membrane</keyword>
<sequence>MSHFVDKAKIPSVSGFLLGHNPPRTKSFIFGLAVALLVWSVTPLAWLTVLIRFYKKGQLISIPSKNIFAKIWYLHSLAEIPFSIFLAFITWKAGKEAKPPKVSFETLQILLTKTLTVGLPIKEGGIDDDQRQKHLRNGKTITSTTTAHQTSNGDAQLRGISALQNKHIDESEAGQRRERLRSWFFFAPIEDIYEDNVREWLAWAFAGRNLHDAKQDKDCIELIDEGLEMVKLRLNWPNVKPGYNPKVRAIRLTLDPIRVMSRPLGFYVVTNYVTYATIAWLYAIHGFRFERSGRCDFLVKKPVPGTSPSKRSLPIVFLHGLGIGLGQYIPMLTQLARHKDGVVILLQPHISTAIFSSKFLDPPGKDEQAQATISILQKHKMERCTTLSHSNGTMVLGWLLRTAPQLFERNILVDPVSFCMWEGSVCYSFIHRRWASGVEALLGYFVGRELGIAHTIGRSFIWFDMILWTEEFPSLNPNNLHIIFAEKDLLVDVPGSVQYLQYSGVSDDCISVLRNYQHGQALMHKGHGMHLSLKHAGLRM</sequence>
<dbReference type="RefSeq" id="XP_025357166.1">
    <property type="nucleotide sequence ID" value="XM_025498092.1"/>
</dbReference>
<dbReference type="AlphaFoldDB" id="A0A316VHY6"/>
<dbReference type="OrthoDB" id="6431331at2759"/>
<proteinExistence type="predicted"/>
<dbReference type="Proteomes" id="UP000245771">
    <property type="component" value="Unassembled WGS sequence"/>
</dbReference>
<dbReference type="PANTHER" id="PTHR37471:SF1">
    <property type="entry name" value="AB HYDROLASE-1 DOMAIN-CONTAINING PROTEIN"/>
    <property type="match status" value="1"/>
</dbReference>
<dbReference type="InterPro" id="IPR029058">
    <property type="entry name" value="AB_hydrolase_fold"/>
</dbReference>
<keyword evidence="3" id="KW-1185">Reference proteome</keyword>